<evidence type="ECO:0000313" key="2">
    <source>
        <dbReference type="Proteomes" id="UP000001172"/>
    </source>
</evidence>
<name>Q5L396_GEOKA</name>
<dbReference type="KEGG" id="gka:GK0299"/>
<accession>Q5L396</accession>
<dbReference type="STRING" id="235909.GK0299"/>
<dbReference type="EMBL" id="BA000043">
    <property type="protein sequence ID" value="BAD74584.1"/>
    <property type="molecule type" value="Genomic_DNA"/>
</dbReference>
<proteinExistence type="predicted"/>
<evidence type="ECO:0000313" key="1">
    <source>
        <dbReference type="EMBL" id="BAD74584.1"/>
    </source>
</evidence>
<sequence length="75" mass="8849">MFSLHLLSSVFTATEPDRTLVEMAERYCHCQCVSQRSKRYRPSRFCMFLNLKNIAGKRYFQLKHRLSRISSEACA</sequence>
<keyword evidence="2" id="KW-1185">Reference proteome</keyword>
<dbReference type="AlphaFoldDB" id="Q5L396"/>
<dbReference type="Proteomes" id="UP000001172">
    <property type="component" value="Chromosome"/>
</dbReference>
<organism evidence="1 2">
    <name type="scientific">Geobacillus kaustophilus (strain HTA426)</name>
    <dbReference type="NCBI Taxonomy" id="235909"/>
    <lineage>
        <taxon>Bacteria</taxon>
        <taxon>Bacillati</taxon>
        <taxon>Bacillota</taxon>
        <taxon>Bacilli</taxon>
        <taxon>Bacillales</taxon>
        <taxon>Anoxybacillaceae</taxon>
        <taxon>Geobacillus</taxon>
        <taxon>Geobacillus thermoleovorans group</taxon>
    </lineage>
</organism>
<protein>
    <submittedName>
        <fullName evidence="1">Uncharacterized protein</fullName>
    </submittedName>
</protein>
<dbReference type="HOGENOM" id="CLU_2665888_0_0_9"/>
<reference evidence="1 2" key="1">
    <citation type="journal article" date="2004" name="Nucleic Acids Res.">
        <title>Thermoadaptation trait revealed by the genome sequence of thermophilic Geobacillus kaustophilus.</title>
        <authorList>
            <person name="Takami H."/>
            <person name="Takaki Y."/>
            <person name="Chee G.J."/>
            <person name="Nishi S."/>
            <person name="Shimamura S."/>
            <person name="Suzuki H."/>
            <person name="Matsui S."/>
            <person name="Uchiyama I."/>
        </authorList>
    </citation>
    <scope>NUCLEOTIDE SEQUENCE [LARGE SCALE GENOMIC DNA]</scope>
    <source>
        <strain evidence="1 2">HTA426</strain>
    </source>
</reference>
<gene>
    <name evidence="1" type="ordered locus">GK0299</name>
</gene>